<organism evidence="14 15">
    <name type="scientific">Saccharobesus litoralis</name>
    <dbReference type="NCBI Taxonomy" id="2172099"/>
    <lineage>
        <taxon>Bacteria</taxon>
        <taxon>Pseudomonadati</taxon>
        <taxon>Pseudomonadota</taxon>
        <taxon>Gammaproteobacteria</taxon>
        <taxon>Alteromonadales</taxon>
        <taxon>Alteromonadaceae</taxon>
        <taxon>Saccharobesus</taxon>
    </lineage>
</organism>
<feature type="binding site" evidence="13">
    <location>
        <position position="139"/>
    </location>
    <ligand>
        <name>Mg(2+)</name>
        <dbReference type="ChEBI" id="CHEBI:18420"/>
    </ligand>
</feature>
<feature type="binding site" evidence="11">
    <location>
        <position position="139"/>
    </location>
    <ligand>
        <name>substrate</name>
    </ligand>
</feature>
<feature type="binding site" evidence="11">
    <location>
        <begin position="21"/>
        <end position="24"/>
    </location>
    <ligand>
        <name>substrate</name>
    </ligand>
</feature>
<protein>
    <recommendedName>
        <fullName evidence="7 9">D,D-heptose 1,7-bisphosphate phosphatase</fullName>
        <ecNumber evidence="9">3.1.3.-</ecNumber>
    </recommendedName>
</protein>
<dbReference type="Gene3D" id="3.40.50.1000">
    <property type="entry name" value="HAD superfamily/HAD-like"/>
    <property type="match status" value="1"/>
</dbReference>
<keyword evidence="4 9" id="KW-0378">Hydrolase</keyword>
<dbReference type="OrthoDB" id="9781367at2"/>
<evidence type="ECO:0000256" key="9">
    <source>
        <dbReference type="PIRNR" id="PIRNR004682"/>
    </source>
</evidence>
<keyword evidence="5 13" id="KW-0862">Zinc</keyword>
<proteinExistence type="inferred from homology"/>
<gene>
    <name evidence="14" type="ORF">C2869_11675</name>
</gene>
<evidence type="ECO:0000256" key="6">
    <source>
        <dbReference type="ARBA" id="ARBA00023277"/>
    </source>
</evidence>
<dbReference type="PANTHER" id="PTHR42891">
    <property type="entry name" value="D-GLYCERO-BETA-D-MANNO-HEPTOSE-1,7-BISPHOSPHATE 7-PHOSPHATASE"/>
    <property type="match status" value="1"/>
</dbReference>
<dbReference type="AlphaFoldDB" id="A0A2S0VY03"/>
<keyword evidence="2 9" id="KW-0963">Cytoplasm</keyword>
<feature type="binding site" evidence="13">
    <location>
        <position position="138"/>
    </location>
    <ligand>
        <name>Mg(2+)</name>
        <dbReference type="ChEBI" id="CHEBI:18420"/>
    </ligand>
</feature>
<dbReference type="FunFam" id="3.40.50.1000:FF:000037">
    <property type="entry name" value="D,D-heptose 1,7-bisphosphate phosphatase"/>
    <property type="match status" value="1"/>
</dbReference>
<evidence type="ECO:0000256" key="12">
    <source>
        <dbReference type="PIRSR" id="PIRSR004682-3"/>
    </source>
</evidence>
<dbReference type="GO" id="GO:0005975">
    <property type="term" value="P:carbohydrate metabolic process"/>
    <property type="evidence" value="ECO:0007669"/>
    <property type="project" value="InterPro"/>
</dbReference>
<dbReference type="CDD" id="cd07503">
    <property type="entry name" value="HAD_HisB-N"/>
    <property type="match status" value="1"/>
</dbReference>
<evidence type="ECO:0000313" key="15">
    <source>
        <dbReference type="Proteomes" id="UP000244441"/>
    </source>
</evidence>
<dbReference type="PANTHER" id="PTHR42891:SF1">
    <property type="entry name" value="D-GLYCERO-BETA-D-MANNO-HEPTOSE-1,7-BISPHOSPHATE 7-PHOSPHATASE"/>
    <property type="match status" value="1"/>
</dbReference>
<evidence type="ECO:0000313" key="14">
    <source>
        <dbReference type="EMBL" id="AWB69000.1"/>
    </source>
</evidence>
<keyword evidence="3 13" id="KW-0479">Metal-binding</keyword>
<keyword evidence="15" id="KW-1185">Reference proteome</keyword>
<evidence type="ECO:0000256" key="3">
    <source>
        <dbReference type="ARBA" id="ARBA00022723"/>
    </source>
</evidence>
<feature type="binding site" evidence="13">
    <location>
        <position position="109"/>
    </location>
    <ligand>
        <name>Zn(2+)</name>
        <dbReference type="ChEBI" id="CHEBI:29105"/>
    </ligand>
</feature>
<evidence type="ECO:0000256" key="10">
    <source>
        <dbReference type="PIRSR" id="PIRSR004682-1"/>
    </source>
</evidence>
<feature type="binding site" evidence="13">
    <location>
        <position position="13"/>
    </location>
    <ligand>
        <name>Mg(2+)</name>
        <dbReference type="ChEBI" id="CHEBI:18420"/>
    </ligand>
</feature>
<dbReference type="NCBIfam" id="TIGR01662">
    <property type="entry name" value="HAD-SF-IIIA"/>
    <property type="match status" value="1"/>
</dbReference>
<evidence type="ECO:0000256" key="4">
    <source>
        <dbReference type="ARBA" id="ARBA00022801"/>
    </source>
</evidence>
<evidence type="ECO:0000256" key="1">
    <source>
        <dbReference type="ARBA" id="ARBA00004496"/>
    </source>
</evidence>
<dbReference type="InterPro" id="IPR006549">
    <property type="entry name" value="HAD-SF_hydro_IIIA"/>
</dbReference>
<comment type="cofactor">
    <cofactor evidence="13">
        <name>Zn(2+)</name>
        <dbReference type="ChEBI" id="CHEBI:29105"/>
    </cofactor>
</comment>
<comment type="similarity">
    <text evidence="8 9">Belongs to the gmhB family.</text>
</comment>
<feature type="binding site" evidence="11">
    <location>
        <begin position="112"/>
        <end position="113"/>
    </location>
    <ligand>
        <name>substrate</name>
    </ligand>
</feature>
<feature type="binding site" evidence="13">
    <location>
        <position position="94"/>
    </location>
    <ligand>
        <name>Zn(2+)</name>
        <dbReference type="ChEBI" id="CHEBI:29105"/>
    </ligand>
</feature>
<dbReference type="EC" id="3.1.3.-" evidence="9"/>
<comment type="subcellular location">
    <subcellularLocation>
        <location evidence="1 9">Cytoplasm</location>
    </subcellularLocation>
</comment>
<evidence type="ECO:0000256" key="7">
    <source>
        <dbReference type="ARBA" id="ARBA00031828"/>
    </source>
</evidence>
<evidence type="ECO:0000256" key="11">
    <source>
        <dbReference type="PIRSR" id="PIRSR004682-2"/>
    </source>
</evidence>
<feature type="active site" description="Proton donor" evidence="10">
    <location>
        <position position="15"/>
    </location>
</feature>
<dbReference type="InterPro" id="IPR004446">
    <property type="entry name" value="Heptose_bisP_phosphatase"/>
</dbReference>
<evidence type="ECO:0000256" key="5">
    <source>
        <dbReference type="ARBA" id="ARBA00022833"/>
    </source>
</evidence>
<dbReference type="GO" id="GO:0005737">
    <property type="term" value="C:cytoplasm"/>
    <property type="evidence" value="ECO:0007669"/>
    <property type="project" value="UniProtKB-SubCell"/>
</dbReference>
<dbReference type="NCBIfam" id="TIGR01656">
    <property type="entry name" value="Histidinol-ppas"/>
    <property type="match status" value="1"/>
</dbReference>
<feature type="binding site" evidence="11">
    <location>
        <begin position="55"/>
        <end position="58"/>
    </location>
    <ligand>
        <name>substrate</name>
    </ligand>
</feature>
<feature type="binding site" evidence="13">
    <location>
        <position position="15"/>
    </location>
    <ligand>
        <name>Mg(2+)</name>
        <dbReference type="ChEBI" id="CHEBI:18420"/>
    </ligand>
</feature>
<dbReference type="InterPro" id="IPR006543">
    <property type="entry name" value="Histidinol-phos"/>
</dbReference>
<reference evidence="14 15" key="1">
    <citation type="submission" date="2018-01" db="EMBL/GenBank/DDBJ databases">
        <title>Genome sequence of a Cantenovulum-like bacteria.</title>
        <authorList>
            <person name="Tan W.R."/>
            <person name="Lau N.-S."/>
            <person name="Go F."/>
            <person name="Amirul A.-A.A."/>
        </authorList>
    </citation>
    <scope>NUCLEOTIDE SEQUENCE [LARGE SCALE GENOMIC DNA]</scope>
    <source>
        <strain evidence="14 15">CCB-QB4</strain>
    </source>
</reference>
<dbReference type="InterPro" id="IPR036412">
    <property type="entry name" value="HAD-like_sf"/>
</dbReference>
<feature type="active site" description="Proton donor" evidence="10">
    <location>
        <position position="13"/>
    </location>
</feature>
<feature type="binding site" evidence="13">
    <location>
        <position position="96"/>
    </location>
    <ligand>
        <name>Zn(2+)</name>
        <dbReference type="ChEBI" id="CHEBI:29105"/>
    </ligand>
</feature>
<feature type="binding site" evidence="11">
    <location>
        <begin position="13"/>
        <end position="15"/>
    </location>
    <ligand>
        <name>substrate</name>
    </ligand>
</feature>
<evidence type="ECO:0000256" key="8">
    <source>
        <dbReference type="ARBA" id="ARBA00061616"/>
    </source>
</evidence>
<sequence>MINLAKNKALFLDRDGVINFDHGYVSQIDQFEFIDGIFEICQAAQAKGYSLIIVTNQSGIGRGYFSQHDFDVLTEWMVDQFAANDVQINDIMFCPHHPEKAVNEYKTDCDCRKPKPGMILEAAQRQGINIAKSIMIGDKISDMKAADLAGVGTRILLDSHYSRGQDDLGLATHRIEALNEIFNLGVLN</sequence>
<feature type="site" description="Contributes to substrate recognition" evidence="12">
    <location>
        <position position="112"/>
    </location>
</feature>
<accession>A0A2S0VY03</accession>
<dbReference type="GO" id="GO:0046872">
    <property type="term" value="F:metal ion binding"/>
    <property type="evidence" value="ECO:0007669"/>
    <property type="project" value="UniProtKB-KW"/>
</dbReference>
<dbReference type="PIRSF" id="PIRSF004682">
    <property type="entry name" value="GmhB"/>
    <property type="match status" value="1"/>
</dbReference>
<keyword evidence="13" id="KW-0460">Magnesium</keyword>
<name>A0A2S0VY03_9ALTE</name>
<dbReference type="NCBIfam" id="TIGR00213">
    <property type="entry name" value="GmhB_yaeD"/>
    <property type="match status" value="1"/>
</dbReference>
<comment type="cofactor">
    <cofactor evidence="13">
        <name>Mg(2+)</name>
        <dbReference type="ChEBI" id="CHEBI:18420"/>
    </cofactor>
</comment>
<keyword evidence="6 9" id="KW-0119">Carbohydrate metabolism</keyword>
<feature type="site" description="Stabilizes the phosphoryl group" evidence="12">
    <location>
        <position position="55"/>
    </location>
</feature>
<dbReference type="NCBIfam" id="NF006506">
    <property type="entry name" value="PRK08942.1"/>
    <property type="match status" value="1"/>
</dbReference>
<dbReference type="EMBL" id="CP026604">
    <property type="protein sequence ID" value="AWB69000.1"/>
    <property type="molecule type" value="Genomic_DNA"/>
</dbReference>
<feature type="binding site" evidence="13">
    <location>
        <position position="111"/>
    </location>
    <ligand>
        <name>Zn(2+)</name>
        <dbReference type="ChEBI" id="CHEBI:29105"/>
    </ligand>
</feature>
<dbReference type="Pfam" id="PF13242">
    <property type="entry name" value="Hydrolase_like"/>
    <property type="match status" value="1"/>
</dbReference>
<dbReference type="InterPro" id="IPR023214">
    <property type="entry name" value="HAD_sf"/>
</dbReference>
<dbReference type="SUPFAM" id="SSF56784">
    <property type="entry name" value="HAD-like"/>
    <property type="match status" value="1"/>
</dbReference>
<evidence type="ECO:0000256" key="13">
    <source>
        <dbReference type="PIRSR" id="PIRSR004682-4"/>
    </source>
</evidence>
<dbReference type="GO" id="GO:0016791">
    <property type="term" value="F:phosphatase activity"/>
    <property type="evidence" value="ECO:0007669"/>
    <property type="project" value="InterPro"/>
</dbReference>
<dbReference type="KEGG" id="cate:C2869_11675"/>
<feature type="site" description="Stabilizes the phosphoryl group" evidence="12">
    <location>
        <position position="113"/>
    </location>
</feature>
<dbReference type="Proteomes" id="UP000244441">
    <property type="component" value="Chromosome"/>
</dbReference>
<evidence type="ECO:0000256" key="2">
    <source>
        <dbReference type="ARBA" id="ARBA00022490"/>
    </source>
</evidence>